<dbReference type="EMBL" id="AATQVU010000001">
    <property type="protein sequence ID" value="EFO3163531.1"/>
    <property type="molecule type" value="Genomic_DNA"/>
</dbReference>
<dbReference type="Proteomes" id="UP000735456">
    <property type="component" value="Unassembled WGS sequence"/>
</dbReference>
<comment type="caution">
    <text evidence="2">The sequence shown here is derived from an EMBL/GenBank/DDBJ whole genome shotgun (WGS) entry which is preliminary data.</text>
</comment>
<name>A0A9P2I7B7_ECOLX</name>
<dbReference type="InterPro" id="IPR055847">
    <property type="entry name" value="DUF7424"/>
</dbReference>
<accession>A0A9P2I7B7</accession>
<dbReference type="Pfam" id="PF24199">
    <property type="entry name" value="DUF7424"/>
    <property type="match status" value="1"/>
</dbReference>
<evidence type="ECO:0000259" key="1">
    <source>
        <dbReference type="Pfam" id="PF24199"/>
    </source>
</evidence>
<sequence length="280" mass="31242">MFRIWNQPRKSTTAPGAIPKNIFSIIALHWIMICAPGWNEAGRSIYCTDVMMKKYLVLCLALALTGCKVDLATTVDLADIQSEQHKATTADLNFEVAACNDYEDSRKDSDSLLRIKAQIPTIFTNAEFVECYQKKFESFAHFRVPVDVGALSEKAVVAVPDADIFLTSKKEDGQLASIYLSEKVRKNLKQAQKSTPVDFDYNITITINRTEEPVEAVVAGLFVVDAKGNRAPVVLQKLHWQKAKTMTFSLSDVGKSQLFDKGVFELLLSDSRAKQRLGIQ</sequence>
<dbReference type="AlphaFoldDB" id="A0A9P2I7B7"/>
<reference evidence="2" key="1">
    <citation type="submission" date="2018-06" db="EMBL/GenBank/DDBJ databases">
        <authorList>
            <consortium name="GenomeTrakr network: Whole genome sequencing for foodborne pathogen traceback"/>
        </authorList>
    </citation>
    <scope>NUCLEOTIDE SEQUENCE</scope>
    <source>
        <strain evidence="2">PSU-0700</strain>
    </source>
</reference>
<protein>
    <recommendedName>
        <fullName evidence="1">DUF7424 domain-containing protein</fullName>
    </recommendedName>
</protein>
<proteinExistence type="predicted"/>
<feature type="domain" description="DUF7424" evidence="1">
    <location>
        <begin position="70"/>
        <end position="268"/>
    </location>
</feature>
<gene>
    <name evidence="2" type="ORF">DP913_00420</name>
</gene>
<organism evidence="2 3">
    <name type="scientific">Escherichia coli O8</name>
    <dbReference type="NCBI Taxonomy" id="1010796"/>
    <lineage>
        <taxon>Bacteria</taxon>
        <taxon>Pseudomonadati</taxon>
        <taxon>Pseudomonadota</taxon>
        <taxon>Gammaproteobacteria</taxon>
        <taxon>Enterobacterales</taxon>
        <taxon>Enterobacteriaceae</taxon>
        <taxon>Escherichia</taxon>
    </lineage>
</organism>
<evidence type="ECO:0000313" key="2">
    <source>
        <dbReference type="EMBL" id="EFO3163531.1"/>
    </source>
</evidence>
<evidence type="ECO:0000313" key="3">
    <source>
        <dbReference type="Proteomes" id="UP000735456"/>
    </source>
</evidence>